<feature type="transmembrane region" description="Helical" evidence="8">
    <location>
        <begin position="260"/>
        <end position="281"/>
    </location>
</feature>
<name>A0ABW8T3B6_9CLOT</name>
<dbReference type="InterPro" id="IPR036259">
    <property type="entry name" value="MFS_trans_sf"/>
</dbReference>
<feature type="transmembrane region" description="Helical" evidence="8">
    <location>
        <begin position="106"/>
        <end position="127"/>
    </location>
</feature>
<feature type="transmembrane region" description="Helical" evidence="8">
    <location>
        <begin position="201"/>
        <end position="218"/>
    </location>
</feature>
<feature type="transmembrane region" description="Helical" evidence="8">
    <location>
        <begin position="404"/>
        <end position="423"/>
    </location>
</feature>
<dbReference type="NCBIfam" id="TIGR00711">
    <property type="entry name" value="efflux_EmrB"/>
    <property type="match status" value="1"/>
</dbReference>
<keyword evidence="5 8" id="KW-0812">Transmembrane</keyword>
<feature type="transmembrane region" description="Helical" evidence="8">
    <location>
        <begin position="43"/>
        <end position="68"/>
    </location>
</feature>
<dbReference type="InterPro" id="IPR004638">
    <property type="entry name" value="EmrB-like"/>
</dbReference>
<dbReference type="CDD" id="cd17321">
    <property type="entry name" value="MFS_MMR_MDR_like"/>
    <property type="match status" value="1"/>
</dbReference>
<dbReference type="PANTHER" id="PTHR42718">
    <property type="entry name" value="MAJOR FACILITATOR SUPERFAMILY MULTIDRUG TRANSPORTER MFSC"/>
    <property type="match status" value="1"/>
</dbReference>
<evidence type="ECO:0000259" key="9">
    <source>
        <dbReference type="PROSITE" id="PS50850"/>
    </source>
</evidence>
<evidence type="ECO:0000256" key="3">
    <source>
        <dbReference type="ARBA" id="ARBA00022448"/>
    </source>
</evidence>
<evidence type="ECO:0000256" key="7">
    <source>
        <dbReference type="ARBA" id="ARBA00023136"/>
    </source>
</evidence>
<comment type="caution">
    <text evidence="10">The sequence shown here is derived from an EMBL/GenBank/DDBJ whole genome shotgun (WGS) entry which is preliminary data.</text>
</comment>
<evidence type="ECO:0000256" key="4">
    <source>
        <dbReference type="ARBA" id="ARBA00022475"/>
    </source>
</evidence>
<accession>A0ABW8T3B6</accession>
<reference evidence="10 11" key="1">
    <citation type="submission" date="2024-11" db="EMBL/GenBank/DDBJ databases">
        <authorList>
            <person name="Heng Y.C."/>
            <person name="Lim A.C.H."/>
            <person name="Lee J.K.Y."/>
            <person name="Kittelmann S."/>
        </authorList>
    </citation>
    <scope>NUCLEOTIDE SEQUENCE [LARGE SCALE GENOMIC DNA]</scope>
    <source>
        <strain evidence="10 11">WILCCON 0185</strain>
    </source>
</reference>
<dbReference type="PROSITE" id="PS50850">
    <property type="entry name" value="MFS"/>
    <property type="match status" value="1"/>
</dbReference>
<evidence type="ECO:0000256" key="6">
    <source>
        <dbReference type="ARBA" id="ARBA00022989"/>
    </source>
</evidence>
<evidence type="ECO:0000256" key="1">
    <source>
        <dbReference type="ARBA" id="ARBA00004651"/>
    </source>
</evidence>
<keyword evidence="11" id="KW-1185">Reference proteome</keyword>
<evidence type="ECO:0000256" key="5">
    <source>
        <dbReference type="ARBA" id="ARBA00022692"/>
    </source>
</evidence>
<dbReference type="PRINTS" id="PR01036">
    <property type="entry name" value="TCRTETB"/>
</dbReference>
<keyword evidence="4" id="KW-1003">Cell membrane</keyword>
<feature type="transmembrane region" description="Helical" evidence="8">
    <location>
        <begin position="357"/>
        <end position="375"/>
    </location>
</feature>
<feature type="domain" description="Major facilitator superfamily (MFS) profile" evidence="9">
    <location>
        <begin position="15"/>
        <end position="470"/>
    </location>
</feature>
<feature type="transmembrane region" description="Helical" evidence="8">
    <location>
        <begin position="169"/>
        <end position="189"/>
    </location>
</feature>
<dbReference type="RefSeq" id="WP_406769496.1">
    <property type="nucleotide sequence ID" value="NZ_JBJHZZ010000004.1"/>
</dbReference>
<evidence type="ECO:0000313" key="11">
    <source>
        <dbReference type="Proteomes" id="UP001623591"/>
    </source>
</evidence>
<dbReference type="InterPro" id="IPR020846">
    <property type="entry name" value="MFS_dom"/>
</dbReference>
<gene>
    <name evidence="10" type="ORF">ACJDUG_08670</name>
</gene>
<feature type="transmembrane region" description="Helical" evidence="8">
    <location>
        <begin position="443"/>
        <end position="464"/>
    </location>
</feature>
<keyword evidence="3" id="KW-0813">Transport</keyword>
<feature type="transmembrane region" description="Helical" evidence="8">
    <location>
        <begin position="80"/>
        <end position="100"/>
    </location>
</feature>
<dbReference type="EMBL" id="JBJHZZ010000004">
    <property type="protein sequence ID" value="MFL0247044.1"/>
    <property type="molecule type" value="Genomic_DNA"/>
</dbReference>
<dbReference type="PANTHER" id="PTHR42718:SF9">
    <property type="entry name" value="MAJOR FACILITATOR SUPERFAMILY MULTIDRUG TRANSPORTER MFSC"/>
    <property type="match status" value="1"/>
</dbReference>
<dbReference type="InterPro" id="IPR011701">
    <property type="entry name" value="MFS"/>
</dbReference>
<evidence type="ECO:0000256" key="2">
    <source>
        <dbReference type="ARBA" id="ARBA00008537"/>
    </source>
</evidence>
<feature type="transmembrane region" description="Helical" evidence="8">
    <location>
        <begin position="230"/>
        <end position="248"/>
    </location>
</feature>
<feature type="transmembrane region" description="Helical" evidence="8">
    <location>
        <begin position="301"/>
        <end position="320"/>
    </location>
</feature>
<keyword evidence="7 8" id="KW-0472">Membrane</keyword>
<comment type="subcellular location">
    <subcellularLocation>
        <location evidence="1">Cell membrane</location>
        <topology evidence="1">Multi-pass membrane protein</topology>
    </subcellularLocation>
</comment>
<protein>
    <submittedName>
        <fullName evidence="10">MFS transporter</fullName>
    </submittedName>
</protein>
<proteinExistence type="inferred from homology"/>
<dbReference type="Proteomes" id="UP001623591">
    <property type="component" value="Unassembled WGS sequence"/>
</dbReference>
<sequence>MEISNKNVFKNRWKILGVVVLLPFMATLDSTIVNVALPVMVNIFSVTMSSIQLIVICYLVTIVSTILFFGRLGDIKGKSIIFNIGLLIFTIGSLFCGLSSNLTSLVISRIIQAIGASAAMANNQGIITQVFPANERGRALGISGTFLALGTMIGPPLGGFIVSYFSWNYIFFINVPLGLISTIIGFRILPQKLEKNEDIDLVGAILSGISIILLFYSLVTGETIGYGNNVIIAAFVTAIFLFTIFIFIEKKLKYPLLDLSIFKNSLFSVGILCTFISYMSINSNNIVQPFYLENVLKITPSFTGIIMLTYPVILTLISPFSGYLSDRIGSEFLTFIGLLLISIGMSLMATLDENSSIQVMCVYVSIMAIGNGLFLPPNNSLVMASAPSDKLGIAGSINAFIRNLGQSAGVSMATLLLYSLMSIKMNKKVFGYVEGRNDVFMFGMRYVYIGSAIVCLIGVVLTAIRLMKKKRANASNCFIEYNLKHTEKL</sequence>
<feature type="transmembrane region" description="Helical" evidence="8">
    <location>
        <begin position="332"/>
        <end position="351"/>
    </location>
</feature>
<dbReference type="Gene3D" id="1.20.1720.10">
    <property type="entry name" value="Multidrug resistance protein D"/>
    <property type="match status" value="1"/>
</dbReference>
<keyword evidence="6 8" id="KW-1133">Transmembrane helix</keyword>
<dbReference type="Pfam" id="PF07690">
    <property type="entry name" value="MFS_1"/>
    <property type="match status" value="2"/>
</dbReference>
<evidence type="ECO:0000256" key="8">
    <source>
        <dbReference type="SAM" id="Phobius"/>
    </source>
</evidence>
<feature type="transmembrane region" description="Helical" evidence="8">
    <location>
        <begin position="139"/>
        <end position="163"/>
    </location>
</feature>
<evidence type="ECO:0000313" key="10">
    <source>
        <dbReference type="EMBL" id="MFL0247044.1"/>
    </source>
</evidence>
<dbReference type="Gene3D" id="1.20.1250.20">
    <property type="entry name" value="MFS general substrate transporter like domains"/>
    <property type="match status" value="1"/>
</dbReference>
<dbReference type="SUPFAM" id="SSF103473">
    <property type="entry name" value="MFS general substrate transporter"/>
    <property type="match status" value="1"/>
</dbReference>
<comment type="similarity">
    <text evidence="2">Belongs to the major facilitator superfamily. EmrB family.</text>
</comment>
<feature type="transmembrane region" description="Helical" evidence="8">
    <location>
        <begin position="15"/>
        <end position="37"/>
    </location>
</feature>
<organism evidence="10 11">
    <name type="scientific">Candidatus Clostridium stratigraminis</name>
    <dbReference type="NCBI Taxonomy" id="3381661"/>
    <lineage>
        <taxon>Bacteria</taxon>
        <taxon>Bacillati</taxon>
        <taxon>Bacillota</taxon>
        <taxon>Clostridia</taxon>
        <taxon>Eubacteriales</taxon>
        <taxon>Clostridiaceae</taxon>
        <taxon>Clostridium</taxon>
    </lineage>
</organism>